<keyword evidence="3" id="KW-0677">Repeat</keyword>
<evidence type="ECO:0000313" key="6">
    <source>
        <dbReference type="Proteomes" id="UP001188597"/>
    </source>
</evidence>
<evidence type="ECO:0000256" key="2">
    <source>
        <dbReference type="ARBA" id="ARBA00022729"/>
    </source>
</evidence>
<keyword evidence="2" id="KW-0732">Signal</keyword>
<keyword evidence="6" id="KW-1185">Reference proteome</keyword>
<keyword evidence="1" id="KW-0433">Leucine-rich repeat</keyword>
<dbReference type="PANTHER" id="PTHR47988">
    <property type="entry name" value="SOMATIC EMBRYOGENESIS RECEPTOR KINASE 1"/>
    <property type="match status" value="1"/>
</dbReference>
<dbReference type="InterPro" id="IPR032675">
    <property type="entry name" value="LRR_dom_sf"/>
</dbReference>
<feature type="domain" description="Leucine-rich repeat-containing N-terminal plant-type" evidence="4">
    <location>
        <begin position="50"/>
        <end position="87"/>
    </location>
</feature>
<protein>
    <recommendedName>
        <fullName evidence="4">Leucine-rich repeat-containing N-terminal plant-type domain-containing protein</fullName>
    </recommendedName>
</protein>
<reference evidence="5" key="1">
    <citation type="submission" date="2022-12" db="EMBL/GenBank/DDBJ databases">
        <title>Draft genome assemblies for two species of Escallonia (Escalloniales).</title>
        <authorList>
            <person name="Chanderbali A."/>
            <person name="Dervinis C."/>
            <person name="Anghel I."/>
            <person name="Soltis D."/>
            <person name="Soltis P."/>
            <person name="Zapata F."/>
        </authorList>
    </citation>
    <scope>NUCLEOTIDE SEQUENCE</scope>
    <source>
        <strain evidence="5">UCBG64.0493</strain>
        <tissue evidence="5">Leaf</tissue>
    </source>
</reference>
<dbReference type="AlphaFoldDB" id="A0AA89AXL6"/>
<dbReference type="SUPFAM" id="SSF52058">
    <property type="entry name" value="L domain-like"/>
    <property type="match status" value="1"/>
</dbReference>
<name>A0AA89AXL6_9ASTE</name>
<proteinExistence type="predicted"/>
<accession>A0AA89AXL6</accession>
<dbReference type="InterPro" id="IPR001611">
    <property type="entry name" value="Leu-rich_rpt"/>
</dbReference>
<dbReference type="Proteomes" id="UP001188597">
    <property type="component" value="Unassembled WGS sequence"/>
</dbReference>
<dbReference type="Pfam" id="PF08263">
    <property type="entry name" value="LRRNT_2"/>
    <property type="match status" value="1"/>
</dbReference>
<sequence length="193" mass="21274">MALYAEGTLTTTKSSMKLACAGGLCKMGISLNLFLLLFFSESIYAVSALSPDGLALMSLLRHWTRVPSSIKLSWNASDSTPCSWDGVQYCDFQKLNVVGLDLSSYGISGQLGPELASLKQLKSIEFSYNNFSDSIPLELGSCGLLEHLDLSFNSLTGELTQSFGNLRNLRLLSWKLFTLMPTNLMARSRRKHE</sequence>
<evidence type="ECO:0000256" key="1">
    <source>
        <dbReference type="ARBA" id="ARBA00022614"/>
    </source>
</evidence>
<dbReference type="Pfam" id="PF00560">
    <property type="entry name" value="LRR_1"/>
    <property type="match status" value="2"/>
</dbReference>
<dbReference type="Gene3D" id="3.80.10.10">
    <property type="entry name" value="Ribonuclease Inhibitor"/>
    <property type="match status" value="1"/>
</dbReference>
<evidence type="ECO:0000256" key="3">
    <source>
        <dbReference type="ARBA" id="ARBA00022737"/>
    </source>
</evidence>
<organism evidence="5 6">
    <name type="scientific">Escallonia herrerae</name>
    <dbReference type="NCBI Taxonomy" id="1293975"/>
    <lineage>
        <taxon>Eukaryota</taxon>
        <taxon>Viridiplantae</taxon>
        <taxon>Streptophyta</taxon>
        <taxon>Embryophyta</taxon>
        <taxon>Tracheophyta</taxon>
        <taxon>Spermatophyta</taxon>
        <taxon>Magnoliopsida</taxon>
        <taxon>eudicotyledons</taxon>
        <taxon>Gunneridae</taxon>
        <taxon>Pentapetalae</taxon>
        <taxon>asterids</taxon>
        <taxon>campanulids</taxon>
        <taxon>Escalloniales</taxon>
        <taxon>Escalloniaceae</taxon>
        <taxon>Escallonia</taxon>
    </lineage>
</organism>
<dbReference type="EMBL" id="JAVXUP010000944">
    <property type="protein sequence ID" value="KAK3018313.1"/>
    <property type="molecule type" value="Genomic_DNA"/>
</dbReference>
<dbReference type="InterPro" id="IPR013210">
    <property type="entry name" value="LRR_N_plant-typ"/>
</dbReference>
<comment type="caution">
    <text evidence="5">The sequence shown here is derived from an EMBL/GenBank/DDBJ whole genome shotgun (WGS) entry which is preliminary data.</text>
</comment>
<gene>
    <name evidence="5" type="ORF">RJ639_002931</name>
</gene>
<evidence type="ECO:0000313" key="5">
    <source>
        <dbReference type="EMBL" id="KAK3018313.1"/>
    </source>
</evidence>
<evidence type="ECO:0000259" key="4">
    <source>
        <dbReference type="Pfam" id="PF08263"/>
    </source>
</evidence>